<keyword evidence="3" id="KW-0472">Membrane</keyword>
<dbReference type="InterPro" id="IPR036013">
    <property type="entry name" value="Band_7/SPFH_dom_sf"/>
</dbReference>
<dbReference type="InterPro" id="IPR010201">
    <property type="entry name" value="HflK"/>
</dbReference>
<feature type="region of interest" description="Disordered" evidence="4">
    <location>
        <begin position="17"/>
        <end position="62"/>
    </location>
</feature>
<dbReference type="GO" id="GO:0008233">
    <property type="term" value="F:peptidase activity"/>
    <property type="evidence" value="ECO:0007669"/>
    <property type="project" value="UniProtKB-KW"/>
</dbReference>
<dbReference type="CDD" id="cd03404">
    <property type="entry name" value="SPFH_HflK"/>
    <property type="match status" value="1"/>
</dbReference>
<name>A0ABT0S1W4_9SPHN</name>
<evidence type="ECO:0000259" key="5">
    <source>
        <dbReference type="SMART" id="SM00244"/>
    </source>
</evidence>
<proteinExistence type="inferred from homology"/>
<dbReference type="PANTHER" id="PTHR10264:SF19">
    <property type="entry name" value="AT06885P-RELATED"/>
    <property type="match status" value="1"/>
</dbReference>
<protein>
    <recommendedName>
        <fullName evidence="3">Protein HflK</fullName>
    </recommendedName>
</protein>
<evidence type="ECO:0000256" key="3">
    <source>
        <dbReference type="RuleBase" id="RU364113"/>
    </source>
</evidence>
<keyword evidence="6" id="KW-0378">Hydrolase</keyword>
<dbReference type="EMBL" id="JAMGBE010000002">
    <property type="protein sequence ID" value="MCL6729854.1"/>
    <property type="molecule type" value="Genomic_DNA"/>
</dbReference>
<evidence type="ECO:0000256" key="4">
    <source>
        <dbReference type="SAM" id="MobiDB-lite"/>
    </source>
</evidence>
<organism evidence="6 7">
    <name type="scientific">Sphingomonas hankyongi</name>
    <dbReference type="NCBI Taxonomy" id="2908209"/>
    <lineage>
        <taxon>Bacteria</taxon>
        <taxon>Pseudomonadati</taxon>
        <taxon>Pseudomonadota</taxon>
        <taxon>Alphaproteobacteria</taxon>
        <taxon>Sphingomonadales</taxon>
        <taxon>Sphingomonadaceae</taxon>
        <taxon>Sphingomonas</taxon>
    </lineage>
</organism>
<comment type="similarity">
    <text evidence="2 3">Belongs to the band 7/mec-2 family. HflK subfamily.</text>
</comment>
<feature type="transmembrane region" description="Helical" evidence="3">
    <location>
        <begin position="92"/>
        <end position="113"/>
    </location>
</feature>
<keyword evidence="7" id="KW-1185">Reference proteome</keyword>
<dbReference type="GO" id="GO:0006508">
    <property type="term" value="P:proteolysis"/>
    <property type="evidence" value="ECO:0007669"/>
    <property type="project" value="UniProtKB-KW"/>
</dbReference>
<reference evidence="6" key="1">
    <citation type="submission" date="2022-05" db="EMBL/GenBank/DDBJ databases">
        <authorList>
            <person name="Jo J.-H."/>
            <person name="Im W.-T."/>
        </authorList>
    </citation>
    <scope>NUCLEOTIDE SEQUENCE</scope>
    <source>
        <strain evidence="6">SE220</strain>
    </source>
</reference>
<feature type="domain" description="Band 7" evidence="5">
    <location>
        <begin position="108"/>
        <end position="274"/>
    </location>
</feature>
<dbReference type="RefSeq" id="WP_249831323.1">
    <property type="nucleotide sequence ID" value="NZ_JAMGBE010000002.1"/>
</dbReference>
<evidence type="ECO:0000256" key="1">
    <source>
        <dbReference type="ARBA" id="ARBA00004167"/>
    </source>
</evidence>
<evidence type="ECO:0000313" key="7">
    <source>
        <dbReference type="Proteomes" id="UP001165342"/>
    </source>
</evidence>
<keyword evidence="3" id="KW-0812">Transmembrane</keyword>
<dbReference type="InterPro" id="IPR043202">
    <property type="entry name" value="Band-7_stomatin-like"/>
</dbReference>
<dbReference type="Gene3D" id="3.30.479.30">
    <property type="entry name" value="Band 7 domain"/>
    <property type="match status" value="1"/>
</dbReference>
<sequence>MSTFMGWGSRIRGLFADTKGPWGPSGGDEGGDPPSSGDGQGGGPWGETPPRRRRGVGGSSNVTSLDEFLQRSRARFGGGQGGGFPGRPDRSLIFWAFIAFIILWLLFTSFHVISPGQRGVVTRFGRYSSTLGPGVSITLPSPVDRVIKVDVENIRTIDLGSAEANDLMLTGDQNLLDIAYSVRWNIRTPELYLFQLAQPDETIRQVAESAMRAVVSRVSLNDAMGDKRAEIETQVAETMQRILDSYRSGVQVQGIAIKQADPPDAVNDAFKEVTAAQQDAQSYVNQARAYALQLTAKAQGEATAFDKVYEQYKLAPDVTRRRMYYETMEQVLSKVDKTIIEAPGVTPYLPLPEVKKAQPAREPQQ</sequence>
<comment type="subcellular location">
    <subcellularLocation>
        <location evidence="1">Membrane</location>
        <topology evidence="1">Single-pass membrane protein</topology>
    </subcellularLocation>
</comment>
<evidence type="ECO:0000313" key="6">
    <source>
        <dbReference type="EMBL" id="MCL6729854.1"/>
    </source>
</evidence>
<comment type="function">
    <text evidence="3">HflC and HflK could encode or regulate a protease.</text>
</comment>
<evidence type="ECO:0000256" key="2">
    <source>
        <dbReference type="ARBA" id="ARBA00006971"/>
    </source>
</evidence>
<dbReference type="SUPFAM" id="SSF117892">
    <property type="entry name" value="Band 7/SPFH domain"/>
    <property type="match status" value="1"/>
</dbReference>
<keyword evidence="3" id="KW-1133">Transmembrane helix</keyword>
<dbReference type="PANTHER" id="PTHR10264">
    <property type="entry name" value="BAND 7 PROTEIN-RELATED"/>
    <property type="match status" value="1"/>
</dbReference>
<gene>
    <name evidence="6" type="primary">hflK</name>
    <name evidence="6" type="ORF">LZ538_07260</name>
</gene>
<keyword evidence="6" id="KW-0645">Protease</keyword>
<dbReference type="SMART" id="SM00244">
    <property type="entry name" value="PHB"/>
    <property type="match status" value="1"/>
</dbReference>
<accession>A0ABT0S1W4</accession>
<dbReference type="NCBIfam" id="TIGR01933">
    <property type="entry name" value="hflK"/>
    <property type="match status" value="1"/>
</dbReference>
<comment type="subunit">
    <text evidence="3">HflC and HflK may interact to form a multimeric complex.</text>
</comment>
<dbReference type="InterPro" id="IPR001107">
    <property type="entry name" value="Band_7"/>
</dbReference>
<dbReference type="Pfam" id="PF01145">
    <property type="entry name" value="Band_7"/>
    <property type="match status" value="1"/>
</dbReference>
<dbReference type="Proteomes" id="UP001165342">
    <property type="component" value="Unassembled WGS sequence"/>
</dbReference>
<comment type="caution">
    <text evidence="6">The sequence shown here is derived from an EMBL/GenBank/DDBJ whole genome shotgun (WGS) entry which is preliminary data.</text>
</comment>